<feature type="transmembrane region" description="Helical" evidence="1">
    <location>
        <begin position="23"/>
        <end position="45"/>
    </location>
</feature>
<proteinExistence type="predicted"/>
<evidence type="ECO:0000313" key="3">
    <source>
        <dbReference type="Proteomes" id="UP001209878"/>
    </source>
</evidence>
<name>A0AAD9KEJ3_RIDPI</name>
<accession>A0AAD9KEJ3</accession>
<gene>
    <name evidence="2" type="ORF">NP493_1179g00064</name>
</gene>
<evidence type="ECO:0000256" key="1">
    <source>
        <dbReference type="SAM" id="Phobius"/>
    </source>
</evidence>
<organism evidence="2 3">
    <name type="scientific">Ridgeia piscesae</name>
    <name type="common">Tubeworm</name>
    <dbReference type="NCBI Taxonomy" id="27915"/>
    <lineage>
        <taxon>Eukaryota</taxon>
        <taxon>Metazoa</taxon>
        <taxon>Spiralia</taxon>
        <taxon>Lophotrochozoa</taxon>
        <taxon>Annelida</taxon>
        <taxon>Polychaeta</taxon>
        <taxon>Sedentaria</taxon>
        <taxon>Canalipalpata</taxon>
        <taxon>Sabellida</taxon>
        <taxon>Siboglinidae</taxon>
        <taxon>Ridgeia</taxon>
    </lineage>
</organism>
<protein>
    <submittedName>
        <fullName evidence="2">Uncharacterized protein</fullName>
    </submittedName>
</protein>
<dbReference type="AlphaFoldDB" id="A0AAD9KEJ3"/>
<feature type="transmembrane region" description="Helical" evidence="1">
    <location>
        <begin position="52"/>
        <end position="73"/>
    </location>
</feature>
<evidence type="ECO:0000313" key="2">
    <source>
        <dbReference type="EMBL" id="KAK2169697.1"/>
    </source>
</evidence>
<reference evidence="2" key="1">
    <citation type="journal article" date="2023" name="Mol. Biol. Evol.">
        <title>Third-Generation Sequencing Reveals the Adaptive Role of the Epigenome in Three Deep-Sea Polychaetes.</title>
        <authorList>
            <person name="Perez M."/>
            <person name="Aroh O."/>
            <person name="Sun Y."/>
            <person name="Lan Y."/>
            <person name="Juniper S.K."/>
            <person name="Young C.R."/>
            <person name="Angers B."/>
            <person name="Qian P.Y."/>
        </authorList>
    </citation>
    <scope>NUCLEOTIDE SEQUENCE</scope>
    <source>
        <strain evidence="2">R07B-5</strain>
    </source>
</reference>
<keyword evidence="1" id="KW-1133">Transmembrane helix</keyword>
<comment type="caution">
    <text evidence="2">The sequence shown here is derived from an EMBL/GenBank/DDBJ whole genome shotgun (WGS) entry which is preliminary data.</text>
</comment>
<dbReference type="EMBL" id="JAODUO010001177">
    <property type="protein sequence ID" value="KAK2169697.1"/>
    <property type="molecule type" value="Genomic_DNA"/>
</dbReference>
<keyword evidence="1" id="KW-0472">Membrane</keyword>
<keyword evidence="3" id="KW-1185">Reference proteome</keyword>
<dbReference type="Proteomes" id="UP001209878">
    <property type="component" value="Unassembled WGS sequence"/>
</dbReference>
<sequence>MTTPPLPVCILQTEVNKTTACHVMVLLIVLCLVLCFGSVGGMCCLQHEGVTYQVVVGAVCSGIGSIAVGHYIMACKQAQNCEILGRHLTLHM</sequence>
<keyword evidence="1" id="KW-0812">Transmembrane</keyword>